<comment type="caution">
    <text evidence="1">The sequence shown here is derived from an EMBL/GenBank/DDBJ whole genome shotgun (WGS) entry which is preliminary data.</text>
</comment>
<reference evidence="1" key="1">
    <citation type="journal article" date="2019" name="bioRxiv">
        <title>The Genome of the Zebra Mussel, Dreissena polymorpha: A Resource for Invasive Species Research.</title>
        <authorList>
            <person name="McCartney M.A."/>
            <person name="Auch B."/>
            <person name="Kono T."/>
            <person name="Mallez S."/>
            <person name="Zhang Y."/>
            <person name="Obille A."/>
            <person name="Becker A."/>
            <person name="Abrahante J.E."/>
            <person name="Garbe J."/>
            <person name="Badalamenti J.P."/>
            <person name="Herman A."/>
            <person name="Mangelson H."/>
            <person name="Liachko I."/>
            <person name="Sullivan S."/>
            <person name="Sone E.D."/>
            <person name="Koren S."/>
            <person name="Silverstein K.A.T."/>
            <person name="Beckman K.B."/>
            <person name="Gohl D.M."/>
        </authorList>
    </citation>
    <scope>NUCLEOTIDE SEQUENCE</scope>
    <source>
        <strain evidence="1">Duluth1</strain>
        <tissue evidence="1">Whole animal</tissue>
    </source>
</reference>
<organism evidence="1 2">
    <name type="scientific">Dreissena polymorpha</name>
    <name type="common">Zebra mussel</name>
    <name type="synonym">Mytilus polymorpha</name>
    <dbReference type="NCBI Taxonomy" id="45954"/>
    <lineage>
        <taxon>Eukaryota</taxon>
        <taxon>Metazoa</taxon>
        <taxon>Spiralia</taxon>
        <taxon>Lophotrochozoa</taxon>
        <taxon>Mollusca</taxon>
        <taxon>Bivalvia</taxon>
        <taxon>Autobranchia</taxon>
        <taxon>Heteroconchia</taxon>
        <taxon>Euheterodonta</taxon>
        <taxon>Imparidentia</taxon>
        <taxon>Neoheterodontei</taxon>
        <taxon>Myida</taxon>
        <taxon>Dreissenoidea</taxon>
        <taxon>Dreissenidae</taxon>
        <taxon>Dreissena</taxon>
    </lineage>
</organism>
<proteinExistence type="predicted"/>
<dbReference type="Proteomes" id="UP000828390">
    <property type="component" value="Unassembled WGS sequence"/>
</dbReference>
<protein>
    <submittedName>
        <fullName evidence="1">Uncharacterized protein</fullName>
    </submittedName>
</protein>
<evidence type="ECO:0000313" key="1">
    <source>
        <dbReference type="EMBL" id="KAH3872706.1"/>
    </source>
</evidence>
<dbReference type="EMBL" id="JAIWYP010000002">
    <property type="protein sequence ID" value="KAH3872706.1"/>
    <property type="molecule type" value="Genomic_DNA"/>
</dbReference>
<evidence type="ECO:0000313" key="2">
    <source>
        <dbReference type="Proteomes" id="UP000828390"/>
    </source>
</evidence>
<accession>A0A9D4MAM4</accession>
<dbReference type="AlphaFoldDB" id="A0A9D4MAM4"/>
<sequence length="65" mass="7223">MLATRLAYLAVPGEVGARGFYSPSVCRLMTAIGATGRDRKGAIQRLSQAAERVSSWLWLRREEKN</sequence>
<reference evidence="1" key="2">
    <citation type="submission" date="2020-11" db="EMBL/GenBank/DDBJ databases">
        <authorList>
            <person name="McCartney M.A."/>
            <person name="Auch B."/>
            <person name="Kono T."/>
            <person name="Mallez S."/>
            <person name="Becker A."/>
            <person name="Gohl D.M."/>
            <person name="Silverstein K.A.T."/>
            <person name="Koren S."/>
            <person name="Bechman K.B."/>
            <person name="Herman A."/>
            <person name="Abrahante J.E."/>
            <person name="Garbe J."/>
        </authorList>
    </citation>
    <scope>NUCLEOTIDE SEQUENCE</scope>
    <source>
        <strain evidence="1">Duluth1</strain>
        <tissue evidence="1">Whole animal</tissue>
    </source>
</reference>
<gene>
    <name evidence="1" type="ORF">DPMN_035927</name>
</gene>
<name>A0A9D4MAM4_DREPO</name>
<keyword evidence="2" id="KW-1185">Reference proteome</keyword>